<dbReference type="PANTHER" id="PTHR22931">
    <property type="entry name" value="PHOSPHOENOLPYRUVATE DIKINASE-RELATED"/>
    <property type="match status" value="1"/>
</dbReference>
<evidence type="ECO:0000259" key="2">
    <source>
        <dbReference type="Pfam" id="PF01326"/>
    </source>
</evidence>
<dbReference type="InterPro" id="IPR036637">
    <property type="entry name" value="Phosphohistidine_dom_sf"/>
</dbReference>
<name>H5TNN9_GORO1</name>
<protein>
    <submittedName>
        <fullName evidence="3">Pyruvate phosphate dikinase</fullName>
    </submittedName>
</protein>
<feature type="domain" description="Pyruvate phosphate dikinase AMP/ATP-binding" evidence="2">
    <location>
        <begin position="66"/>
        <end position="263"/>
    </location>
</feature>
<dbReference type="PANTHER" id="PTHR22931:SF9">
    <property type="entry name" value="PYRUVATE, PHOSPHATE DIKINASE 1, CHLOROPLASTIC"/>
    <property type="match status" value="1"/>
</dbReference>
<gene>
    <name evidence="3" type="ORF">GOOTI_138_00100</name>
</gene>
<dbReference type="Gene3D" id="1.20.80.30">
    <property type="match status" value="1"/>
</dbReference>
<dbReference type="InterPro" id="IPR002192">
    <property type="entry name" value="PPDK_AMP/ATP-bd"/>
</dbReference>
<sequence length="500" mass="52692">MTSGTTLPARTALSVLTLDGTAPADRELLGGKAYSINKMRSLDLPVPPAFALTTAVCRRFHDEGGTLPDDVWAAVLDHLRELETTTGKRFGIGPFPLLVSVRSGAAQSMPGMMDTVLNLGLTEELARELGEATGDVAWAQDTWQRFCVGYGEIVLGDATAAPPSDPYDQLREAIGAVFRSWTNDRVRAYRDRHGLGEGGGTAVTVQAMVFGNRDTHSGTGVVFSRDPGTGESTLFGEWMAMAQGEDVVSGERTPENITQFGTHDPELHRELARIATVLEREHRDLVDIEFTVESGTLYMLQCRSGKRSARAAVRVAVELVREGLLTPDEACARISADQARLLADEVGVTHDADELARGVGAGPGAASGVVFTDTDAASAAAAQGTPVVLVRPSTSPADVPAMFDSVAVVTEVGGTTSHAALVCREIGLPCVVGCGPGVTTALAGSTVTVDGTNGVVYAGDARGDQNATDPHLDELLSFLPETVPDDHPLSVLHQRQALRD</sequence>
<dbReference type="EMBL" id="BAFB01000138">
    <property type="protein sequence ID" value="GAB35097.1"/>
    <property type="molecule type" value="Genomic_DNA"/>
</dbReference>
<dbReference type="InterPro" id="IPR010121">
    <property type="entry name" value="Pyruvate_phosphate_dikinase"/>
</dbReference>
<organism evidence="3 4">
    <name type="scientific">Gordonia otitidis (strain DSM 44809 / CCUG 52243 / JCM 12355 / NBRC 100426 / IFM 10032)</name>
    <dbReference type="NCBI Taxonomy" id="1108044"/>
    <lineage>
        <taxon>Bacteria</taxon>
        <taxon>Bacillati</taxon>
        <taxon>Actinomycetota</taxon>
        <taxon>Actinomycetes</taxon>
        <taxon>Mycobacteriales</taxon>
        <taxon>Gordoniaceae</taxon>
        <taxon>Gordonia</taxon>
    </lineage>
</organism>
<dbReference type="Pfam" id="PF01326">
    <property type="entry name" value="PPDK_N"/>
    <property type="match status" value="2"/>
</dbReference>
<evidence type="ECO:0000313" key="4">
    <source>
        <dbReference type="Proteomes" id="UP000005038"/>
    </source>
</evidence>
<dbReference type="SUPFAM" id="SSF52009">
    <property type="entry name" value="Phosphohistidine domain"/>
    <property type="match status" value="1"/>
</dbReference>
<dbReference type="GO" id="GO:0050242">
    <property type="term" value="F:pyruvate, phosphate dikinase activity"/>
    <property type="evidence" value="ECO:0007669"/>
    <property type="project" value="InterPro"/>
</dbReference>
<dbReference type="InterPro" id="IPR013815">
    <property type="entry name" value="ATP_grasp_subdomain_1"/>
</dbReference>
<accession>H5TNN9</accession>
<evidence type="ECO:0000259" key="1">
    <source>
        <dbReference type="Pfam" id="PF00391"/>
    </source>
</evidence>
<reference evidence="3" key="1">
    <citation type="submission" date="2012-02" db="EMBL/GenBank/DDBJ databases">
        <title>Whole genome shotgun sequence of Gordonia otitidis NBRC 100426.</title>
        <authorList>
            <person name="Yoshida I."/>
            <person name="Hosoyama A."/>
            <person name="Tsuchikane K."/>
            <person name="Katsumata H."/>
            <person name="Yamazaki S."/>
            <person name="Fujita N."/>
        </authorList>
    </citation>
    <scope>NUCLEOTIDE SEQUENCE [LARGE SCALE GENOMIC DNA]</scope>
    <source>
        <strain evidence="3">NBRC 100426</strain>
    </source>
</reference>
<dbReference type="Gene3D" id="3.30.470.20">
    <property type="entry name" value="ATP-grasp fold, B domain"/>
    <property type="match status" value="1"/>
</dbReference>
<dbReference type="GO" id="GO:0016301">
    <property type="term" value="F:kinase activity"/>
    <property type="evidence" value="ECO:0007669"/>
    <property type="project" value="UniProtKB-KW"/>
</dbReference>
<dbReference type="SUPFAM" id="SSF56059">
    <property type="entry name" value="Glutathione synthetase ATP-binding domain-like"/>
    <property type="match status" value="1"/>
</dbReference>
<feature type="domain" description="Pyruvate phosphate dikinase AMP/ATP-binding" evidence="2">
    <location>
        <begin position="269"/>
        <end position="317"/>
    </location>
</feature>
<dbReference type="RefSeq" id="WP_007239321.1">
    <property type="nucleotide sequence ID" value="NZ_BAFB01000138.1"/>
</dbReference>
<keyword evidence="4" id="KW-1185">Reference proteome</keyword>
<dbReference type="Gene3D" id="3.50.30.10">
    <property type="entry name" value="Phosphohistidine domain"/>
    <property type="match status" value="1"/>
</dbReference>
<feature type="domain" description="PEP-utilising enzyme mobile" evidence="1">
    <location>
        <begin position="386"/>
        <end position="454"/>
    </location>
</feature>
<dbReference type="GO" id="GO:0005524">
    <property type="term" value="F:ATP binding"/>
    <property type="evidence" value="ECO:0007669"/>
    <property type="project" value="InterPro"/>
</dbReference>
<proteinExistence type="predicted"/>
<dbReference type="Gene3D" id="3.30.1490.20">
    <property type="entry name" value="ATP-grasp fold, A domain"/>
    <property type="match status" value="2"/>
</dbReference>
<comment type="caution">
    <text evidence="3">The sequence shown here is derived from an EMBL/GenBank/DDBJ whole genome shotgun (WGS) entry which is preliminary data.</text>
</comment>
<evidence type="ECO:0000313" key="3">
    <source>
        <dbReference type="EMBL" id="GAB35097.1"/>
    </source>
</evidence>
<dbReference type="InterPro" id="IPR008279">
    <property type="entry name" value="PEP-util_enz_mobile_dom"/>
</dbReference>
<dbReference type="Pfam" id="PF00391">
    <property type="entry name" value="PEP-utilizers"/>
    <property type="match status" value="1"/>
</dbReference>
<dbReference type="STRING" id="1108044.GOOTI_138_00100"/>
<keyword evidence="3" id="KW-0670">Pyruvate</keyword>
<dbReference type="Proteomes" id="UP000005038">
    <property type="component" value="Unassembled WGS sequence"/>
</dbReference>
<dbReference type="NCBIfam" id="NF004531">
    <property type="entry name" value="PRK05878.1"/>
    <property type="match status" value="1"/>
</dbReference>
<dbReference type="AlphaFoldDB" id="H5TNN9"/>
<dbReference type="OrthoDB" id="9765468at2"/>
<dbReference type="Gene3D" id="1.10.189.10">
    <property type="entry name" value="Pyruvate Phosphate Dikinase, domain 2"/>
    <property type="match status" value="1"/>
</dbReference>